<feature type="transmembrane region" description="Helical" evidence="1">
    <location>
        <begin position="30"/>
        <end position="51"/>
    </location>
</feature>
<dbReference type="Proteomes" id="UP000776629">
    <property type="component" value="Unassembled WGS sequence"/>
</dbReference>
<keyword evidence="3" id="KW-1185">Reference proteome</keyword>
<dbReference type="EMBL" id="JACJJQ010000002">
    <property type="protein sequence ID" value="MBM6753304.1"/>
    <property type="molecule type" value="Genomic_DNA"/>
</dbReference>
<keyword evidence="1" id="KW-0472">Membrane</keyword>
<evidence type="ECO:0000313" key="2">
    <source>
        <dbReference type="EMBL" id="MBM6753304.1"/>
    </source>
</evidence>
<gene>
    <name evidence="2" type="ORF">H5993_00780</name>
</gene>
<organism evidence="2 3">
    <name type="scientific">Limosilactobacillus alvi</name>
    <dbReference type="NCBI Taxonomy" id="990412"/>
    <lineage>
        <taxon>Bacteria</taxon>
        <taxon>Bacillati</taxon>
        <taxon>Bacillota</taxon>
        <taxon>Bacilli</taxon>
        <taxon>Lactobacillales</taxon>
        <taxon>Lactobacillaceae</taxon>
        <taxon>Limosilactobacillus</taxon>
    </lineage>
</organism>
<name>A0ABS2ELC3_9LACO</name>
<evidence type="ECO:0000313" key="3">
    <source>
        <dbReference type="Proteomes" id="UP000776629"/>
    </source>
</evidence>
<feature type="transmembrane region" description="Helical" evidence="1">
    <location>
        <begin position="7"/>
        <end position="24"/>
    </location>
</feature>
<accession>A0ABS2ELC3</accession>
<evidence type="ECO:0000256" key="1">
    <source>
        <dbReference type="SAM" id="Phobius"/>
    </source>
</evidence>
<keyword evidence="1" id="KW-0812">Transmembrane</keyword>
<proteinExistence type="predicted"/>
<sequence>MKYDGVIILNAIGNLGIFAAGAAMMVKAWLIFIVGLIIFLGATMAHAWYLANLRQQVKKEVAKEQQVNSK</sequence>
<comment type="caution">
    <text evidence="2">The sequence shown here is derived from an EMBL/GenBank/DDBJ whole genome shotgun (WGS) entry which is preliminary data.</text>
</comment>
<dbReference type="RefSeq" id="WP_204775845.1">
    <property type="nucleotide sequence ID" value="NZ_JACJJQ010000002.1"/>
</dbReference>
<keyword evidence="1" id="KW-1133">Transmembrane helix</keyword>
<reference evidence="2 3" key="1">
    <citation type="journal article" date="2021" name="Sci. Rep.">
        <title>The distribution of antibiotic resistance genes in chicken gut microbiota commensals.</title>
        <authorList>
            <person name="Juricova H."/>
            <person name="Matiasovicova J."/>
            <person name="Kubasova T."/>
            <person name="Cejkova D."/>
            <person name="Rychlik I."/>
        </authorList>
    </citation>
    <scope>NUCLEOTIDE SEQUENCE [LARGE SCALE GENOMIC DNA]</scope>
    <source>
        <strain evidence="2 3">An810</strain>
    </source>
</reference>
<protein>
    <submittedName>
        <fullName evidence="2">Uncharacterized protein</fullName>
    </submittedName>
</protein>